<dbReference type="InterPro" id="IPR010730">
    <property type="entry name" value="HET"/>
</dbReference>
<dbReference type="EMBL" id="JAAMPI010002514">
    <property type="protein sequence ID" value="KAF4612546.1"/>
    <property type="molecule type" value="Genomic_DNA"/>
</dbReference>
<evidence type="ECO:0000259" key="1">
    <source>
        <dbReference type="Pfam" id="PF06985"/>
    </source>
</evidence>
<keyword evidence="3" id="KW-1185">Reference proteome</keyword>
<dbReference type="OrthoDB" id="3557330at2759"/>
<organism evidence="2 3">
    <name type="scientific">Cudoniella acicularis</name>
    <dbReference type="NCBI Taxonomy" id="354080"/>
    <lineage>
        <taxon>Eukaryota</taxon>
        <taxon>Fungi</taxon>
        <taxon>Dikarya</taxon>
        <taxon>Ascomycota</taxon>
        <taxon>Pezizomycotina</taxon>
        <taxon>Leotiomycetes</taxon>
        <taxon>Helotiales</taxon>
        <taxon>Tricladiaceae</taxon>
        <taxon>Cudoniella</taxon>
    </lineage>
</organism>
<protein>
    <recommendedName>
        <fullName evidence="1">Heterokaryon incompatibility domain-containing protein</fullName>
    </recommendedName>
</protein>
<gene>
    <name evidence="2" type="ORF">G7Y89_g15586</name>
</gene>
<dbReference type="PANTHER" id="PTHR33112">
    <property type="entry name" value="DOMAIN PROTEIN, PUTATIVE-RELATED"/>
    <property type="match status" value="1"/>
</dbReference>
<dbReference type="AlphaFoldDB" id="A0A8H4QKL8"/>
<dbReference type="Proteomes" id="UP000566819">
    <property type="component" value="Unassembled WGS sequence"/>
</dbReference>
<reference evidence="2 3" key="1">
    <citation type="submission" date="2020-03" db="EMBL/GenBank/DDBJ databases">
        <title>Draft Genome Sequence of Cudoniella acicularis.</title>
        <authorList>
            <person name="Buettner E."/>
            <person name="Kellner H."/>
        </authorList>
    </citation>
    <scope>NUCLEOTIDE SEQUENCE [LARGE SCALE GENOMIC DNA]</scope>
    <source>
        <strain evidence="2 3">DSM 108380</strain>
    </source>
</reference>
<evidence type="ECO:0000313" key="3">
    <source>
        <dbReference type="Proteomes" id="UP000566819"/>
    </source>
</evidence>
<feature type="domain" description="Heterokaryon incompatibility" evidence="1">
    <location>
        <begin position="204"/>
        <end position="353"/>
    </location>
</feature>
<sequence>MSLIKFKNLLKHFKHRGDPVVPSCAICDGLQGGMIDEDGYQKSYHVPLRIIQSRKTSGCGGCGLLYDAVDIFKPTGIAFQLLDLSLEWGSPGNGNSLRLSLCKDESGIGNCEVIGDCYLMCKQDYLSPWTAIKSLNDETAIVGNPSSPAAFQKIRKWIANCETHSQCSPAQPYGGLPQRVLDVGAGLDSNQVHLYEGKGEIHPYITLSHCWGTSEIGPPKTLTENLHDRRCGIQWTELNKTFQDAVFITRELGIRYLWIDSLCIIQDDEDDWKEQSGQMMHIYESAYLTIAATGASSGQDGCFVDRVPPIELRDGILLRERIDHNPWFKSPFTREEIYPQTDPLLYRGWCFQERVLSTRVIHYTSKELVFECKTSTICECGNPHRNPYTDTFKSSPHRTFNWTKMVEDYTKANLTRSTDILVALSGVASSLKSWNKGKYIAGLWEEDIVENLFWSTTRPSICRRPPSYTAPSFSWASVIGEVHFGNPHKGPDRKCHVSLIDAASVTDPVNIYGAVSDGFLTLQGTLIPVSLEKVDDSPKVRFDLPRILLNTSPIEDDSHIRHGQRIKSSSWLLPLVSSLAGLDTIDDWEYALNEGLYCLPIYSPWPKGLRFSLVYALILGLDSNNKYHRIGYARFDDVPDWKDVIITQEVTII</sequence>
<accession>A0A8H4QKL8</accession>
<proteinExistence type="predicted"/>
<dbReference type="PANTHER" id="PTHR33112:SF8">
    <property type="entry name" value="HETEROKARYON INCOMPATIBILITY DOMAIN-CONTAINING PROTEIN"/>
    <property type="match status" value="1"/>
</dbReference>
<name>A0A8H4QKL8_9HELO</name>
<comment type="caution">
    <text evidence="2">The sequence shown here is derived from an EMBL/GenBank/DDBJ whole genome shotgun (WGS) entry which is preliminary data.</text>
</comment>
<evidence type="ECO:0000313" key="2">
    <source>
        <dbReference type="EMBL" id="KAF4612546.1"/>
    </source>
</evidence>
<dbReference type="Pfam" id="PF06985">
    <property type="entry name" value="HET"/>
    <property type="match status" value="1"/>
</dbReference>